<dbReference type="RefSeq" id="WP_349432860.1">
    <property type="nucleotide sequence ID" value="NZ_CP157744.1"/>
</dbReference>
<keyword evidence="2" id="KW-0614">Plasmid</keyword>
<dbReference type="Proteomes" id="UP001225378">
    <property type="component" value="Plasmid unnamed2"/>
</dbReference>
<dbReference type="Pfam" id="PF16816">
    <property type="entry name" value="DotD"/>
    <property type="match status" value="1"/>
</dbReference>
<feature type="chain" id="PRO_5043515372" evidence="1">
    <location>
        <begin position="28"/>
        <end position="162"/>
    </location>
</feature>
<geneLocation type="plasmid" evidence="2 3">
    <name>unnamed2</name>
</geneLocation>
<sequence>MLLNISMKKRLVLAVAPSLLFMGCASKPTPIPVEPDNTVLISISESAKKIQEELNVIAKVEQHNSPDIKLYKRPEKGPLTKLINLRWHGDAVPAVETVAKLIGYEFDAKGKKPVVPAIIDIDAKNQSAFDVLEDIGIQAGHQIGVLLSEDLKLIKVVYGSRK</sequence>
<dbReference type="InterPro" id="IPR031817">
    <property type="entry name" value="DotD"/>
</dbReference>
<dbReference type="AlphaFoldDB" id="A0AAU7P0Y0"/>
<dbReference type="InterPro" id="IPR038140">
    <property type="entry name" value="DotD_sf"/>
</dbReference>
<feature type="signal peptide" evidence="1">
    <location>
        <begin position="1"/>
        <end position="27"/>
    </location>
</feature>
<evidence type="ECO:0000313" key="2">
    <source>
        <dbReference type="EMBL" id="XBS22845.1"/>
    </source>
</evidence>
<organism evidence="2 3">
    <name type="scientific">Methylomarinum roseum</name>
    <dbReference type="NCBI Taxonomy" id="3067653"/>
    <lineage>
        <taxon>Bacteria</taxon>
        <taxon>Pseudomonadati</taxon>
        <taxon>Pseudomonadota</taxon>
        <taxon>Gammaproteobacteria</taxon>
        <taxon>Methylococcales</taxon>
        <taxon>Methylococcaceae</taxon>
        <taxon>Methylomarinum</taxon>
    </lineage>
</organism>
<evidence type="ECO:0000256" key="1">
    <source>
        <dbReference type="SAM" id="SignalP"/>
    </source>
</evidence>
<protein>
    <submittedName>
        <fullName evidence="2">DotD/TraH family lipoprotein</fullName>
    </submittedName>
</protein>
<reference evidence="2 3" key="1">
    <citation type="journal article" date="2024" name="Microbiology">
        <title>Methylomarinum rosea sp. nov., a novel halophilic methanotrophic bacterium from the hypersaline Lake Elton.</title>
        <authorList>
            <person name="Suleimanov R.Z."/>
            <person name="Oshkin I.Y."/>
            <person name="Danilova O.V."/>
            <person name="Suzina N.E."/>
            <person name="Dedysh S.N."/>
        </authorList>
    </citation>
    <scope>NUCLEOTIDE SEQUENCE [LARGE SCALE GENOMIC DNA]</scope>
    <source>
        <strain evidence="2 3">Ch1-1</strain>
        <plasmid evidence="3">unnamed2</plasmid>
    </source>
</reference>
<proteinExistence type="predicted"/>
<gene>
    <name evidence="2" type="ORF">Q9L42_021300</name>
</gene>
<keyword evidence="3" id="KW-1185">Reference proteome</keyword>
<keyword evidence="2" id="KW-0449">Lipoprotein</keyword>
<dbReference type="EMBL" id="CP157744">
    <property type="protein sequence ID" value="XBS22845.1"/>
    <property type="molecule type" value="Genomic_DNA"/>
</dbReference>
<dbReference type="KEGG" id="mech:Q9L42_021300"/>
<accession>A0AAU7P0Y0</accession>
<evidence type="ECO:0000313" key="3">
    <source>
        <dbReference type="Proteomes" id="UP001225378"/>
    </source>
</evidence>
<dbReference type="Gene3D" id="3.55.50.60">
    <property type="entry name" value="DotD protein"/>
    <property type="match status" value="1"/>
</dbReference>
<name>A0AAU7P0Y0_9GAMM</name>
<keyword evidence="1" id="KW-0732">Signal</keyword>